<feature type="transmembrane region" description="Helical" evidence="6">
    <location>
        <begin position="70"/>
        <end position="97"/>
    </location>
</feature>
<dbReference type="Proteomes" id="UP000001059">
    <property type="component" value="Chromosome"/>
</dbReference>
<feature type="transmembrane region" description="Helical" evidence="6">
    <location>
        <begin position="215"/>
        <end position="240"/>
    </location>
</feature>
<evidence type="ECO:0000259" key="7">
    <source>
        <dbReference type="Pfam" id="PF00361"/>
    </source>
</evidence>
<dbReference type="InterPro" id="IPR050586">
    <property type="entry name" value="CPA3_Na-H_Antiporter_D"/>
</dbReference>
<evidence type="ECO:0000256" key="2">
    <source>
        <dbReference type="ARBA" id="ARBA00022475"/>
    </source>
</evidence>
<dbReference type="AlphaFoldDB" id="D5EAR2"/>
<dbReference type="InterPro" id="IPR001750">
    <property type="entry name" value="ND/Mrp_TM"/>
</dbReference>
<proteinExistence type="predicted"/>
<evidence type="ECO:0000256" key="6">
    <source>
        <dbReference type="SAM" id="Phobius"/>
    </source>
</evidence>
<keyword evidence="2" id="KW-1003">Cell membrane</keyword>
<dbReference type="KEGG" id="mmh:Mmah_0739"/>
<protein>
    <submittedName>
        <fullName evidence="8">Proton-translocating NADH-quinone oxidoreductase, chain M</fullName>
    </submittedName>
</protein>
<feature type="transmembrane region" description="Helical" evidence="6">
    <location>
        <begin position="281"/>
        <end position="304"/>
    </location>
</feature>
<evidence type="ECO:0000256" key="1">
    <source>
        <dbReference type="ARBA" id="ARBA00004651"/>
    </source>
</evidence>
<dbReference type="PANTHER" id="PTHR42703:SF1">
    <property type="entry name" value="NA(+)_H(+) ANTIPORTER SUBUNIT D1"/>
    <property type="match status" value="1"/>
</dbReference>
<accession>D5EAR2</accession>
<feature type="transmembrane region" description="Helical" evidence="6">
    <location>
        <begin position="132"/>
        <end position="151"/>
    </location>
</feature>
<keyword evidence="3 6" id="KW-0812">Transmembrane</keyword>
<dbReference type="GeneID" id="8982897"/>
<keyword evidence="4 6" id="KW-1133">Transmembrane helix</keyword>
<feature type="transmembrane region" description="Helical" evidence="6">
    <location>
        <begin position="171"/>
        <end position="195"/>
    </location>
</feature>
<dbReference type="GO" id="GO:0005886">
    <property type="term" value="C:plasma membrane"/>
    <property type="evidence" value="ECO:0007669"/>
    <property type="project" value="UniProtKB-SubCell"/>
</dbReference>
<organism evidence="8 9">
    <name type="scientific">Methanohalophilus mahii (strain ATCC 35705 / DSM 5219 / SLP)</name>
    <dbReference type="NCBI Taxonomy" id="547558"/>
    <lineage>
        <taxon>Archaea</taxon>
        <taxon>Methanobacteriati</taxon>
        <taxon>Methanobacteriota</taxon>
        <taxon>Stenosarchaea group</taxon>
        <taxon>Methanomicrobia</taxon>
        <taxon>Methanosarcinales</taxon>
        <taxon>Methanosarcinaceae</taxon>
        <taxon>Methanohalophilus</taxon>
    </lineage>
</organism>
<dbReference type="GO" id="GO:0008137">
    <property type="term" value="F:NADH dehydrogenase (ubiquinone) activity"/>
    <property type="evidence" value="ECO:0007669"/>
    <property type="project" value="InterPro"/>
</dbReference>
<feature type="transmembrane region" description="Helical" evidence="6">
    <location>
        <begin position="460"/>
        <end position="481"/>
    </location>
</feature>
<feature type="domain" description="NADH:quinone oxidoreductase/Mrp antiporter transmembrane" evidence="7">
    <location>
        <begin position="129"/>
        <end position="430"/>
    </location>
</feature>
<dbReference type="STRING" id="547558.Mmah_0739"/>
<dbReference type="Pfam" id="PF00361">
    <property type="entry name" value="Proton_antipo_M"/>
    <property type="match status" value="1"/>
</dbReference>
<evidence type="ECO:0000313" key="8">
    <source>
        <dbReference type="EMBL" id="ADE36263.1"/>
    </source>
</evidence>
<gene>
    <name evidence="8" type="ordered locus">Mmah_0739</name>
</gene>
<dbReference type="OrthoDB" id="371891at2157"/>
<keyword evidence="9" id="KW-1185">Reference proteome</keyword>
<evidence type="ECO:0000313" key="9">
    <source>
        <dbReference type="Proteomes" id="UP000001059"/>
    </source>
</evidence>
<feature type="transmembrane region" description="Helical" evidence="6">
    <location>
        <begin position="252"/>
        <end position="275"/>
    </location>
</feature>
<feature type="transmembrane region" description="Helical" evidence="6">
    <location>
        <begin position="311"/>
        <end position="336"/>
    </location>
</feature>
<sequence length="512" mass="55535">MNYLDHLPILVVAIPILMSALMIMLRSRPTFQKILNIIVSASILLMSIILLLQVWNSGIQVYEVGEWGKYGIVLVADLLGSGMVVLSCGISLLALIYSLDYIEDKSLNTTYFSLFNLLMAGLNGTFLTGDIFNMFVFFEVLLLSSCGLVVASEYGGVTKVSDKMEATFKYLMLNIISSMVMLIAIACLYATVGTLNMADMSVKIAAMSDAGTLPWHIYFIALLFIIVFGNKAAIFPLHYWLPDVHPTAPSPISAMLSGVMIKVGAYGILRVYFLVFKDALFLLQPIIILLALITIAIGAIAAVGQKDVKRLLAYSSVSQIGYVFLGIGMGTAYALAASLVYLVNHAIAKSMLFLTSGGIIHHAGTRDMDKMGGMVKSAPLMSSMFLIGAMSIAGLPPLGGFIAKFVLFDAAILGEYYLPVLIGFAFAVFTIFYMFRAWLLMFWGEARDVEKYGPYSSHGLSPMITVPIVVLAVAVLTLGVYSEPLIALSSEIANQLLDPQPYINAVLGGEVR</sequence>
<feature type="transmembrane region" description="Helical" evidence="6">
    <location>
        <begin position="109"/>
        <end position="126"/>
    </location>
</feature>
<name>D5EAR2_METMS</name>
<comment type="subcellular location">
    <subcellularLocation>
        <location evidence="1">Cell membrane</location>
        <topology evidence="1">Multi-pass membrane protein</topology>
    </subcellularLocation>
</comment>
<evidence type="ECO:0000256" key="3">
    <source>
        <dbReference type="ARBA" id="ARBA00022692"/>
    </source>
</evidence>
<keyword evidence="5 6" id="KW-0472">Membrane</keyword>
<dbReference type="HOGENOM" id="CLU_007100_9_2_2"/>
<dbReference type="EMBL" id="CP001994">
    <property type="protein sequence ID" value="ADE36263.1"/>
    <property type="molecule type" value="Genomic_DNA"/>
</dbReference>
<dbReference type="PANTHER" id="PTHR42703">
    <property type="entry name" value="NADH DEHYDROGENASE"/>
    <property type="match status" value="1"/>
</dbReference>
<dbReference type="InterPro" id="IPR003918">
    <property type="entry name" value="NADH_UbQ_OxRdtase"/>
</dbReference>
<evidence type="ECO:0000256" key="4">
    <source>
        <dbReference type="ARBA" id="ARBA00022989"/>
    </source>
</evidence>
<dbReference type="GO" id="GO:0042773">
    <property type="term" value="P:ATP synthesis coupled electron transport"/>
    <property type="evidence" value="ECO:0007669"/>
    <property type="project" value="InterPro"/>
</dbReference>
<feature type="transmembrane region" description="Helical" evidence="6">
    <location>
        <begin position="34"/>
        <end position="55"/>
    </location>
</feature>
<reference evidence="8 9" key="1">
    <citation type="submission" date="2010-03" db="EMBL/GenBank/DDBJ databases">
        <title>The complete genome of Methanohalophilus mahii DSM 5219.</title>
        <authorList>
            <consortium name="US DOE Joint Genome Institute (JGI-PGF)"/>
            <person name="Lucas S."/>
            <person name="Copeland A."/>
            <person name="Lapidus A."/>
            <person name="Glavina del Rio T."/>
            <person name="Dalin E."/>
            <person name="Tice H."/>
            <person name="Bruce D."/>
            <person name="Goodwin L."/>
            <person name="Pitluck S."/>
            <person name="Kyrpides N."/>
            <person name="Mavromatis K."/>
            <person name="Ivanova N."/>
            <person name="Lykidis A."/>
            <person name="Saunders E."/>
            <person name="Brettin T."/>
            <person name="Detter J.C."/>
            <person name="Han C."/>
            <person name="Land M."/>
            <person name="Hauser L."/>
            <person name="Markowitz V."/>
            <person name="Cheng J.-F."/>
            <person name="Hugenholtz P."/>
            <person name="Woyke T."/>
            <person name="Wu D."/>
            <person name="Spring S."/>
            <person name="Schneider S."/>
            <person name="Schroeder M."/>
            <person name="Klenk H.-P."/>
            <person name="Eisen J.A."/>
        </authorList>
    </citation>
    <scope>NUCLEOTIDE SEQUENCE [LARGE SCALE GENOMIC DNA]</scope>
    <source>
        <strain evidence="9">ATCC 35705 / DSM 5219 / SLP</strain>
    </source>
</reference>
<dbReference type="PRINTS" id="PR01437">
    <property type="entry name" value="NUOXDRDTASE4"/>
</dbReference>
<feature type="transmembrane region" description="Helical" evidence="6">
    <location>
        <begin position="384"/>
        <end position="404"/>
    </location>
</feature>
<evidence type="ECO:0000256" key="5">
    <source>
        <dbReference type="ARBA" id="ARBA00023136"/>
    </source>
</evidence>
<feature type="transmembrane region" description="Helical" evidence="6">
    <location>
        <begin position="6"/>
        <end position="25"/>
    </location>
</feature>
<dbReference type="RefSeq" id="WP_013037206.1">
    <property type="nucleotide sequence ID" value="NC_014002.1"/>
</dbReference>
<feature type="transmembrane region" description="Helical" evidence="6">
    <location>
        <begin position="416"/>
        <end position="439"/>
    </location>
</feature>